<proteinExistence type="predicted"/>
<keyword evidence="2" id="KW-1185">Reference proteome</keyword>
<comment type="caution">
    <text evidence="1">The sequence shown here is derived from an EMBL/GenBank/DDBJ whole genome shotgun (WGS) entry which is preliminary data.</text>
</comment>
<evidence type="ECO:0008006" key="3">
    <source>
        <dbReference type="Google" id="ProtNLM"/>
    </source>
</evidence>
<evidence type="ECO:0000313" key="1">
    <source>
        <dbReference type="EMBL" id="KAK3210919.1"/>
    </source>
</evidence>
<evidence type="ECO:0000313" key="2">
    <source>
        <dbReference type="Proteomes" id="UP001281410"/>
    </source>
</evidence>
<organism evidence="1 2">
    <name type="scientific">Dipteronia sinensis</name>
    <dbReference type="NCBI Taxonomy" id="43782"/>
    <lineage>
        <taxon>Eukaryota</taxon>
        <taxon>Viridiplantae</taxon>
        <taxon>Streptophyta</taxon>
        <taxon>Embryophyta</taxon>
        <taxon>Tracheophyta</taxon>
        <taxon>Spermatophyta</taxon>
        <taxon>Magnoliopsida</taxon>
        <taxon>eudicotyledons</taxon>
        <taxon>Gunneridae</taxon>
        <taxon>Pentapetalae</taxon>
        <taxon>rosids</taxon>
        <taxon>malvids</taxon>
        <taxon>Sapindales</taxon>
        <taxon>Sapindaceae</taxon>
        <taxon>Hippocastanoideae</taxon>
        <taxon>Acereae</taxon>
        <taxon>Dipteronia</taxon>
    </lineage>
</organism>
<reference evidence="1" key="1">
    <citation type="journal article" date="2023" name="Plant J.">
        <title>Genome sequences and population genomics provide insights into the demographic history, inbreeding, and mutation load of two 'living fossil' tree species of Dipteronia.</title>
        <authorList>
            <person name="Feng Y."/>
            <person name="Comes H.P."/>
            <person name="Chen J."/>
            <person name="Zhu S."/>
            <person name="Lu R."/>
            <person name="Zhang X."/>
            <person name="Li P."/>
            <person name="Qiu J."/>
            <person name="Olsen K.M."/>
            <person name="Qiu Y."/>
        </authorList>
    </citation>
    <scope>NUCLEOTIDE SEQUENCE</scope>
    <source>
        <strain evidence="1">NBL</strain>
    </source>
</reference>
<sequence length="309" mass="34475">MSFEEVVMLYANMTLLEEEGPMGRLQDDLKEDGLRRLALSLVGKVLTNKKVNGEAFMGLISRVWKVRKEDHWHVIMGRPWTFVGALIVLAGPSGKRNVECMDFTHAEFWVQIHRVSLLCMPLEIGRFLGSMVGEVKEVEKTDMIFEGRDTGRDTRVKFIGGVMSGGFEFKSKRDERVMKSVGLGLVGFKKPKPGDKGKENIRPGIDFLPMSIGPTGGQIINGGGQQIEVVSLGHRSQRVSLENGLEQVDPINPTPSQDETIDLGKELQIRDLGGKNEVGRDGGARRWKRRAHKRIKTRPTMDLGLELGK</sequence>
<protein>
    <recommendedName>
        <fullName evidence="3">DUF4283 domain-containing protein</fullName>
    </recommendedName>
</protein>
<dbReference type="AlphaFoldDB" id="A0AAE0E4V4"/>
<gene>
    <name evidence="1" type="ORF">Dsin_015625</name>
</gene>
<accession>A0AAE0E4V4</accession>
<dbReference type="EMBL" id="JANJYJ010000005">
    <property type="protein sequence ID" value="KAK3210919.1"/>
    <property type="molecule type" value="Genomic_DNA"/>
</dbReference>
<name>A0AAE0E4V4_9ROSI</name>
<dbReference type="Proteomes" id="UP001281410">
    <property type="component" value="Unassembled WGS sequence"/>
</dbReference>